<evidence type="ECO:0000256" key="6">
    <source>
        <dbReference type="PROSITE-ProRule" id="PRU00646"/>
    </source>
</evidence>
<dbReference type="EMBL" id="CANHGI010000005">
    <property type="protein sequence ID" value="CAI5451051.1"/>
    <property type="molecule type" value="Genomic_DNA"/>
</dbReference>
<dbReference type="AlphaFoldDB" id="A0A9P1IUN1"/>
<dbReference type="OrthoDB" id="438440at2759"/>
<feature type="chain" id="PRO_5040312636" description="VPS37 C-terminal domain-containing protein" evidence="8">
    <location>
        <begin position="18"/>
        <end position="585"/>
    </location>
</feature>
<keyword evidence="7" id="KW-0175">Coiled coil</keyword>
<dbReference type="PROSITE" id="PS51314">
    <property type="entry name" value="VPS37_C"/>
    <property type="match status" value="1"/>
</dbReference>
<dbReference type="Pfam" id="PF07200">
    <property type="entry name" value="Mod_r"/>
    <property type="match status" value="1"/>
</dbReference>
<organism evidence="10 11">
    <name type="scientific">Caenorhabditis angaria</name>
    <dbReference type="NCBI Taxonomy" id="860376"/>
    <lineage>
        <taxon>Eukaryota</taxon>
        <taxon>Metazoa</taxon>
        <taxon>Ecdysozoa</taxon>
        <taxon>Nematoda</taxon>
        <taxon>Chromadorea</taxon>
        <taxon>Rhabditida</taxon>
        <taxon>Rhabditina</taxon>
        <taxon>Rhabditomorpha</taxon>
        <taxon>Rhabditoidea</taxon>
        <taxon>Rhabditidae</taxon>
        <taxon>Peloderinae</taxon>
        <taxon>Caenorhabditis</taxon>
    </lineage>
</organism>
<evidence type="ECO:0000256" key="4">
    <source>
        <dbReference type="ARBA" id="ARBA00022753"/>
    </source>
</evidence>
<dbReference type="PANTHER" id="PTHR45908:SF18">
    <property type="entry name" value="FUNGAL LIPASE-LIKE DOMAIN-CONTAINING PROTEIN"/>
    <property type="match status" value="1"/>
</dbReference>
<evidence type="ECO:0000259" key="9">
    <source>
        <dbReference type="PROSITE" id="PS51314"/>
    </source>
</evidence>
<keyword evidence="4" id="KW-0967">Endosome</keyword>
<dbReference type="GO" id="GO:0006629">
    <property type="term" value="P:lipid metabolic process"/>
    <property type="evidence" value="ECO:0007669"/>
    <property type="project" value="InterPro"/>
</dbReference>
<dbReference type="InterPro" id="IPR029058">
    <property type="entry name" value="AB_hydrolase_fold"/>
</dbReference>
<dbReference type="GO" id="GO:0015031">
    <property type="term" value="P:protein transport"/>
    <property type="evidence" value="ECO:0007669"/>
    <property type="project" value="UniProtKB-UniRule"/>
</dbReference>
<feature type="domain" description="VPS37 C-terminal" evidence="9">
    <location>
        <begin position="452"/>
        <end position="541"/>
    </location>
</feature>
<protein>
    <recommendedName>
        <fullName evidence="9">VPS37 C-terminal domain-containing protein</fullName>
    </recommendedName>
</protein>
<keyword evidence="5 6" id="KW-0653">Protein transport</keyword>
<evidence type="ECO:0000313" key="11">
    <source>
        <dbReference type="Proteomes" id="UP001152747"/>
    </source>
</evidence>
<keyword evidence="11" id="KW-1185">Reference proteome</keyword>
<dbReference type="CDD" id="cd00519">
    <property type="entry name" value="Lipase_3"/>
    <property type="match status" value="1"/>
</dbReference>
<dbReference type="GO" id="GO:0000813">
    <property type="term" value="C:ESCRT I complex"/>
    <property type="evidence" value="ECO:0007669"/>
    <property type="project" value="UniProtKB-ARBA"/>
</dbReference>
<evidence type="ECO:0000256" key="3">
    <source>
        <dbReference type="ARBA" id="ARBA00022448"/>
    </source>
</evidence>
<feature type="signal peptide" evidence="8">
    <location>
        <begin position="1"/>
        <end position="17"/>
    </location>
</feature>
<evidence type="ECO:0000256" key="7">
    <source>
        <dbReference type="SAM" id="Coils"/>
    </source>
</evidence>
<sequence length="585" mass="66187">MKLILFFSFFFIKSLSAIPLDSCRRIGNCEECVNSTDAFGDRCEWCISGGSCNSISTYSCQVDDTTLHSYNCPKNISDVKFDEKFMRNIVTPMIAATHSPDNQKLRDSLETCFNSDLEIVNTYEIFCDETNITTCFGYTAKLKSENALVLVFRGTTTLFQLIDEGISFFLHRKVKFEITKGVVDGYYLNAFNKIWENGMRDDFEKIYEENPNIKFWFFGHSLGGGLASIASSFVTKVYNLKTDQVKLVTFGMPRIGDIDLAIAHDQLVPDSLRIEHSKDPIPALPPRTFPDSIDRGSFHHRLEVWYPNEMTEGSKFILGSRPDTTVGRSVFPFNIEDHFRYFDVFLETWWIKASKMYSSVNDHSSRFDATIQAGMAAAQGLTNDQISAILDDETALENFIVNLSTVRCMSTDKESALASNKSLAEWNLAQRDRLENAKAQTIDLFDQANRLKSEVQTLKSQLDSVSSSKSLDTTSSLMQVAAQEADDDAESLLQQFENGEISIEIFLKQFKEKKTLAHLRKIKSDRLTAILREQTYAPPPLPQTRQQQMPVYPMGNHMMPSVPFGTGYTGYPNLSAAPQNNHPFF</sequence>
<proteinExistence type="inferred from homology"/>
<evidence type="ECO:0000313" key="10">
    <source>
        <dbReference type="EMBL" id="CAI5451051.1"/>
    </source>
</evidence>
<reference evidence="10" key="1">
    <citation type="submission" date="2022-11" db="EMBL/GenBank/DDBJ databases">
        <authorList>
            <person name="Kikuchi T."/>
        </authorList>
    </citation>
    <scope>NUCLEOTIDE SEQUENCE</scope>
    <source>
        <strain evidence="10">PS1010</strain>
    </source>
</reference>
<keyword evidence="8" id="KW-0732">Signal</keyword>
<dbReference type="InterPro" id="IPR002921">
    <property type="entry name" value="Fungal_lipase-type"/>
</dbReference>
<dbReference type="InterPro" id="IPR009851">
    <property type="entry name" value="Mod_r"/>
</dbReference>
<gene>
    <name evidence="10" type="ORF">CAMP_LOCUS13688</name>
</gene>
<comment type="subcellular location">
    <subcellularLocation>
        <location evidence="1">Endosome</location>
    </subcellularLocation>
</comment>
<evidence type="ECO:0000256" key="2">
    <source>
        <dbReference type="ARBA" id="ARBA00007617"/>
    </source>
</evidence>
<dbReference type="PANTHER" id="PTHR45908">
    <property type="entry name" value="PROTEIN CBG11750-RELATED"/>
    <property type="match status" value="1"/>
</dbReference>
<evidence type="ECO:0000256" key="1">
    <source>
        <dbReference type="ARBA" id="ARBA00004177"/>
    </source>
</evidence>
<evidence type="ECO:0000256" key="5">
    <source>
        <dbReference type="ARBA" id="ARBA00022927"/>
    </source>
</evidence>
<dbReference type="Pfam" id="PF01764">
    <property type="entry name" value="Lipase_3"/>
    <property type="match status" value="1"/>
</dbReference>
<dbReference type="Gene3D" id="3.40.50.1820">
    <property type="entry name" value="alpha/beta hydrolase"/>
    <property type="match status" value="1"/>
</dbReference>
<comment type="similarity">
    <text evidence="2">Belongs to the VPS37 family.</text>
</comment>
<evidence type="ECO:0000256" key="8">
    <source>
        <dbReference type="SAM" id="SignalP"/>
    </source>
</evidence>
<dbReference type="SUPFAM" id="SSF53474">
    <property type="entry name" value="alpha/beta-Hydrolases"/>
    <property type="match status" value="1"/>
</dbReference>
<comment type="caution">
    <text evidence="10">The sequence shown here is derived from an EMBL/GenBank/DDBJ whole genome shotgun (WGS) entry which is preliminary data.</text>
</comment>
<feature type="coiled-coil region" evidence="7">
    <location>
        <begin position="434"/>
        <end position="468"/>
    </location>
</feature>
<name>A0A9P1IUN1_9PELO</name>
<dbReference type="Proteomes" id="UP001152747">
    <property type="component" value="Unassembled WGS sequence"/>
</dbReference>
<accession>A0A9P1IUN1</accession>
<keyword evidence="3 6" id="KW-0813">Transport</keyword>